<gene>
    <name evidence="1" type="ORF">QFC19_001713</name>
</gene>
<evidence type="ECO:0000313" key="1">
    <source>
        <dbReference type="EMBL" id="KAJ9110310.1"/>
    </source>
</evidence>
<accession>A0ACC2WGN2</accession>
<organism evidence="1 2">
    <name type="scientific">Naganishia cerealis</name>
    <dbReference type="NCBI Taxonomy" id="610337"/>
    <lineage>
        <taxon>Eukaryota</taxon>
        <taxon>Fungi</taxon>
        <taxon>Dikarya</taxon>
        <taxon>Basidiomycota</taxon>
        <taxon>Agaricomycotina</taxon>
        <taxon>Tremellomycetes</taxon>
        <taxon>Filobasidiales</taxon>
        <taxon>Filobasidiaceae</taxon>
        <taxon>Naganishia</taxon>
    </lineage>
</organism>
<proteinExistence type="predicted"/>
<protein>
    <submittedName>
        <fullName evidence="1">Uncharacterized protein</fullName>
    </submittedName>
</protein>
<evidence type="ECO:0000313" key="2">
    <source>
        <dbReference type="Proteomes" id="UP001241377"/>
    </source>
</evidence>
<reference evidence="1" key="1">
    <citation type="submission" date="2023-04" db="EMBL/GenBank/DDBJ databases">
        <title>Draft Genome sequencing of Naganishia species isolated from polar environments using Oxford Nanopore Technology.</title>
        <authorList>
            <person name="Leo P."/>
            <person name="Venkateswaran K."/>
        </authorList>
    </citation>
    <scope>NUCLEOTIDE SEQUENCE</scope>
    <source>
        <strain evidence="1">MNA-CCFEE 5261</strain>
    </source>
</reference>
<dbReference type="EMBL" id="JASBWR010000013">
    <property type="protein sequence ID" value="KAJ9110310.1"/>
    <property type="molecule type" value="Genomic_DNA"/>
</dbReference>
<keyword evidence="2" id="KW-1185">Reference proteome</keyword>
<sequence length="481" mass="54163">MVTLRCIDVTFDRDRLANVSVSSGSIIAACAKENASNLNISRSQNHTVGVHGPDAVRAENMPRLPPLRVSFEPVPIETSRRIYIQNLVNLLHHAIRTDDQPRASLAWGILIRCEEVDWRTSWKWALPVFDLEVDAARRMVATGSGQGYNVEEPYEVLDIWRRKETYLRRLLVSVALMHASTRSYPARISSVLISAALQRPEILLTLVLHLIEAKEYQRALDDLELYLISYPYILSATLHSYAGLLCFYLSQPAATREFSCDLATVDDRSRESSSSVEDDSDNAIDSYRPRNGSITAEALHMDERMLRNASIHFSKALETEKDAQGLEHSQEGDHGSLQPIMKAQTWETVAPKHGTAKVAKSFLDKIDSLLREHASDEEDDFEAEHRNLSSTIPQFNRQESVNYDEQVPQRLEEKHRDEAVISPPETPSTVANELAHSDAEEPAQDLTLTRIRSTNDSRRDLFIHDDLSDGSGSVYSEMSIG</sequence>
<dbReference type="Proteomes" id="UP001241377">
    <property type="component" value="Unassembled WGS sequence"/>
</dbReference>
<comment type="caution">
    <text evidence="1">The sequence shown here is derived from an EMBL/GenBank/DDBJ whole genome shotgun (WGS) entry which is preliminary data.</text>
</comment>
<name>A0ACC2WGN2_9TREE</name>